<dbReference type="EMBL" id="JBJQOH010000004">
    <property type="protein sequence ID" value="KAL3688409.1"/>
    <property type="molecule type" value="Genomic_DNA"/>
</dbReference>
<dbReference type="InterPro" id="IPR008854">
    <property type="entry name" value="TPMT"/>
</dbReference>
<keyword evidence="3" id="KW-0808">Transferase</keyword>
<dbReference type="PANTHER" id="PTHR32183">
    <property type="match status" value="1"/>
</dbReference>
<keyword evidence="2" id="KW-0489">Methyltransferase</keyword>
<dbReference type="PANTHER" id="PTHR32183:SF11">
    <property type="entry name" value="THIOL METHYLTRANSFERASE 2-RELATED"/>
    <property type="match status" value="1"/>
</dbReference>
<proteinExistence type="predicted"/>
<evidence type="ECO:0000256" key="1">
    <source>
        <dbReference type="ARBA" id="ARBA00022553"/>
    </source>
</evidence>
<dbReference type="GO" id="GO:0032259">
    <property type="term" value="P:methylation"/>
    <property type="evidence" value="ECO:0007669"/>
    <property type="project" value="UniProtKB-KW"/>
</dbReference>
<accession>A0ABD3HD23</accession>
<reference evidence="5 6" key="1">
    <citation type="submission" date="2024-09" db="EMBL/GenBank/DDBJ databases">
        <title>Chromosome-scale assembly of Riccia sorocarpa.</title>
        <authorList>
            <person name="Paukszto L."/>
        </authorList>
    </citation>
    <scope>NUCLEOTIDE SEQUENCE [LARGE SCALE GENOMIC DNA]</scope>
    <source>
        <strain evidence="5">LP-2024</strain>
        <tissue evidence="5">Aerial parts of the thallus</tissue>
    </source>
</reference>
<evidence type="ECO:0000256" key="3">
    <source>
        <dbReference type="ARBA" id="ARBA00022679"/>
    </source>
</evidence>
<dbReference type="Proteomes" id="UP001633002">
    <property type="component" value="Unassembled WGS sequence"/>
</dbReference>
<protein>
    <recommendedName>
        <fullName evidence="7">Thiol methyltransferase 2</fullName>
    </recommendedName>
</protein>
<evidence type="ECO:0000313" key="6">
    <source>
        <dbReference type="Proteomes" id="UP001633002"/>
    </source>
</evidence>
<keyword evidence="4" id="KW-0949">S-adenosyl-L-methionine</keyword>
<evidence type="ECO:0000256" key="4">
    <source>
        <dbReference type="ARBA" id="ARBA00022691"/>
    </source>
</evidence>
<sequence>MRSLQAFNPQDLKLDRLHGHLSLASQRFLPLRLGTTTEKSLSRSCFVKASGGREKMNSENPPPPSILHLEKQKRVREIVSSGQNGWDECWKEGVTPWDVGSVTPILQHMVEQGKVPEGRALVPGCGSGYDVLALASETRQVVGMDISETAHARAKQMASQDPRGKWVQFLVQDFFTYEPEAAFSFIFDYTFFCALNPSLRPRWAAKMAELLSPDGELLTLIFPIDEYEGGPPFAVSVNAYVQLLNPVGLVLVSCEESELSIPSRKSREKVARWRKASSKI</sequence>
<dbReference type="SUPFAM" id="SSF53335">
    <property type="entry name" value="S-adenosyl-L-methionine-dependent methyltransferases"/>
    <property type="match status" value="1"/>
</dbReference>
<dbReference type="Gene3D" id="3.40.50.150">
    <property type="entry name" value="Vaccinia Virus protein VP39"/>
    <property type="match status" value="1"/>
</dbReference>
<organism evidence="5 6">
    <name type="scientific">Riccia sorocarpa</name>
    <dbReference type="NCBI Taxonomy" id="122646"/>
    <lineage>
        <taxon>Eukaryota</taxon>
        <taxon>Viridiplantae</taxon>
        <taxon>Streptophyta</taxon>
        <taxon>Embryophyta</taxon>
        <taxon>Marchantiophyta</taxon>
        <taxon>Marchantiopsida</taxon>
        <taxon>Marchantiidae</taxon>
        <taxon>Marchantiales</taxon>
        <taxon>Ricciaceae</taxon>
        <taxon>Riccia</taxon>
    </lineage>
</organism>
<evidence type="ECO:0008006" key="7">
    <source>
        <dbReference type="Google" id="ProtNLM"/>
    </source>
</evidence>
<dbReference type="AlphaFoldDB" id="A0ABD3HD23"/>
<gene>
    <name evidence="5" type="ORF">R1sor_014718</name>
</gene>
<keyword evidence="6" id="KW-1185">Reference proteome</keyword>
<evidence type="ECO:0000256" key="2">
    <source>
        <dbReference type="ARBA" id="ARBA00022603"/>
    </source>
</evidence>
<dbReference type="PROSITE" id="PS51585">
    <property type="entry name" value="SAM_MT_TPMT"/>
    <property type="match status" value="1"/>
</dbReference>
<keyword evidence="1" id="KW-0597">Phosphoprotein</keyword>
<dbReference type="CDD" id="cd02440">
    <property type="entry name" value="AdoMet_MTases"/>
    <property type="match status" value="1"/>
</dbReference>
<evidence type="ECO:0000313" key="5">
    <source>
        <dbReference type="EMBL" id="KAL3688409.1"/>
    </source>
</evidence>
<dbReference type="GO" id="GO:0008168">
    <property type="term" value="F:methyltransferase activity"/>
    <property type="evidence" value="ECO:0007669"/>
    <property type="project" value="UniProtKB-KW"/>
</dbReference>
<dbReference type="Pfam" id="PF05724">
    <property type="entry name" value="TPMT"/>
    <property type="match status" value="1"/>
</dbReference>
<name>A0ABD3HD23_9MARC</name>
<comment type="caution">
    <text evidence="5">The sequence shown here is derived from an EMBL/GenBank/DDBJ whole genome shotgun (WGS) entry which is preliminary data.</text>
</comment>
<dbReference type="InterPro" id="IPR029063">
    <property type="entry name" value="SAM-dependent_MTases_sf"/>
</dbReference>